<keyword evidence="1" id="KW-0560">Oxidoreductase</keyword>
<proteinExistence type="predicted"/>
<dbReference type="InterPro" id="IPR029752">
    <property type="entry name" value="D-isomer_DH_CS1"/>
</dbReference>
<dbReference type="OrthoDB" id="5499754at2"/>
<evidence type="ECO:0000313" key="4">
    <source>
        <dbReference type="Proteomes" id="UP000280434"/>
    </source>
</evidence>
<evidence type="ECO:0000256" key="1">
    <source>
        <dbReference type="ARBA" id="ARBA00023002"/>
    </source>
</evidence>
<reference evidence="3 4" key="1">
    <citation type="submission" date="2018-10" db="EMBL/GenBank/DDBJ databases">
        <title>Paraburkholderia sp. 7MK8-2, isolated from soil.</title>
        <authorList>
            <person name="Gao Z.-H."/>
            <person name="Qiu L.-H."/>
        </authorList>
    </citation>
    <scope>NUCLEOTIDE SEQUENCE [LARGE SCALE GENOMIC DNA]</scope>
    <source>
        <strain evidence="3 4">7MK8-2</strain>
    </source>
</reference>
<dbReference type="SUPFAM" id="SSF51735">
    <property type="entry name" value="NAD(P)-binding Rossmann-fold domains"/>
    <property type="match status" value="1"/>
</dbReference>
<evidence type="ECO:0000313" key="3">
    <source>
        <dbReference type="EMBL" id="RKP46812.1"/>
    </source>
</evidence>
<dbReference type="AlphaFoldDB" id="A0A494X9H9"/>
<dbReference type="PANTHER" id="PTHR14239">
    <property type="entry name" value="DUDULIN-RELATED"/>
    <property type="match status" value="1"/>
</dbReference>
<protein>
    <recommendedName>
        <fullName evidence="2">Pyrroline-5-carboxylate reductase catalytic N-terminal domain-containing protein</fullName>
    </recommendedName>
</protein>
<accession>A0A494X9H9</accession>
<name>A0A494X9H9_9BURK</name>
<dbReference type="PANTHER" id="PTHR14239:SF10">
    <property type="entry name" value="REDUCTASE"/>
    <property type="match status" value="1"/>
</dbReference>
<feature type="domain" description="Pyrroline-5-carboxylate reductase catalytic N-terminal" evidence="2">
    <location>
        <begin position="22"/>
        <end position="111"/>
    </location>
</feature>
<dbReference type="InterPro" id="IPR051267">
    <property type="entry name" value="STEAP_metalloreductase"/>
</dbReference>
<organism evidence="3 4">
    <name type="scientific">Trinickia fusca</name>
    <dbReference type="NCBI Taxonomy" id="2419777"/>
    <lineage>
        <taxon>Bacteria</taxon>
        <taxon>Pseudomonadati</taxon>
        <taxon>Pseudomonadota</taxon>
        <taxon>Betaproteobacteria</taxon>
        <taxon>Burkholderiales</taxon>
        <taxon>Burkholderiaceae</taxon>
        <taxon>Trinickia</taxon>
    </lineage>
</organism>
<dbReference type="EMBL" id="RBZV01000006">
    <property type="protein sequence ID" value="RKP46812.1"/>
    <property type="molecule type" value="Genomic_DNA"/>
</dbReference>
<sequence>MRDGDRKVSRRYTLAKESRSVRIGIIGAGKVGTGIAKRLMAKGHSVMLSFSREQEKLAMIAADLRARVGAVAETVEFADVVMLAVPWGAVPEALAQVGSEAPKRILWDCTNALKPDLSGLAIGTTTSGGEEIAKLAPWATVVKAIPPFAQMLHSPSMLIGEKRTDVFVCSDDDNARVVVSKLISEIGAQPVDAGPLAFARYVEPAVMLLVQLAYARAWGPRIGISVLRGEPASGPIRGV</sequence>
<dbReference type="InterPro" id="IPR028939">
    <property type="entry name" value="P5C_Rdtase_cat_N"/>
</dbReference>
<keyword evidence="4" id="KW-1185">Reference proteome</keyword>
<dbReference type="PROSITE" id="PS00065">
    <property type="entry name" value="D_2_HYDROXYACID_DH_1"/>
    <property type="match status" value="1"/>
</dbReference>
<dbReference type="RefSeq" id="WP_121278640.1">
    <property type="nucleotide sequence ID" value="NZ_RBZV01000006.1"/>
</dbReference>
<dbReference type="InterPro" id="IPR036291">
    <property type="entry name" value="NAD(P)-bd_dom_sf"/>
</dbReference>
<dbReference type="Pfam" id="PF03807">
    <property type="entry name" value="F420_oxidored"/>
    <property type="match status" value="1"/>
</dbReference>
<gene>
    <name evidence="3" type="ORF">D7S89_15715</name>
</gene>
<dbReference type="Proteomes" id="UP000280434">
    <property type="component" value="Unassembled WGS sequence"/>
</dbReference>
<evidence type="ECO:0000259" key="2">
    <source>
        <dbReference type="Pfam" id="PF03807"/>
    </source>
</evidence>
<comment type="caution">
    <text evidence="3">The sequence shown here is derived from an EMBL/GenBank/DDBJ whole genome shotgun (WGS) entry which is preliminary data.</text>
</comment>
<dbReference type="Gene3D" id="3.40.50.720">
    <property type="entry name" value="NAD(P)-binding Rossmann-like Domain"/>
    <property type="match status" value="1"/>
</dbReference>
<dbReference type="GO" id="GO:0016616">
    <property type="term" value="F:oxidoreductase activity, acting on the CH-OH group of donors, NAD or NADP as acceptor"/>
    <property type="evidence" value="ECO:0007669"/>
    <property type="project" value="UniProtKB-ARBA"/>
</dbReference>